<comment type="caution">
    <text evidence="11">The sequence shown here is derived from an EMBL/GenBank/DDBJ whole genome shotgun (WGS) entry which is preliminary data.</text>
</comment>
<dbReference type="EC" id="3.1.2.1" evidence="4"/>
<dbReference type="FunFam" id="3.30.750.70:FF:000002">
    <property type="entry name" value="Acetyl-CoA hydrolase Ach1"/>
    <property type="match status" value="1"/>
</dbReference>
<evidence type="ECO:0000259" key="10">
    <source>
        <dbReference type="Pfam" id="PF13336"/>
    </source>
</evidence>
<comment type="similarity">
    <text evidence="3">Belongs to the acetyl-CoA hydrolase/transferase family.</text>
</comment>
<dbReference type="PANTHER" id="PTHR43609">
    <property type="entry name" value="ACETYL-COA HYDROLASE"/>
    <property type="match status" value="1"/>
</dbReference>
<evidence type="ECO:0000259" key="9">
    <source>
        <dbReference type="Pfam" id="PF02550"/>
    </source>
</evidence>
<dbReference type="SUPFAM" id="SSF100950">
    <property type="entry name" value="NagB/RpiA/CoA transferase-like"/>
    <property type="match status" value="2"/>
</dbReference>
<reference evidence="11 12" key="1">
    <citation type="submission" date="2020-08" db="EMBL/GenBank/DDBJ databases">
        <title>Genomic Encyclopedia of Type Strains, Phase IV (KMG-IV): sequencing the most valuable type-strain genomes for metagenomic binning, comparative biology and taxonomic classification.</title>
        <authorList>
            <person name="Goeker M."/>
        </authorList>
    </citation>
    <scope>NUCLEOTIDE SEQUENCE [LARGE SCALE GENOMIC DNA]</scope>
    <source>
        <strain evidence="11 12">DSM 22071</strain>
    </source>
</reference>
<accession>A0A7W7Y359</accession>
<dbReference type="InterPro" id="IPR037171">
    <property type="entry name" value="NagB/RpiA_transferase-like"/>
</dbReference>
<comment type="catalytic activity">
    <reaction evidence="1">
        <text>acetyl-CoA + H2O = acetate + CoA + H(+)</text>
        <dbReference type="Rhea" id="RHEA:20289"/>
        <dbReference type="ChEBI" id="CHEBI:15377"/>
        <dbReference type="ChEBI" id="CHEBI:15378"/>
        <dbReference type="ChEBI" id="CHEBI:30089"/>
        <dbReference type="ChEBI" id="CHEBI:57287"/>
        <dbReference type="ChEBI" id="CHEBI:57288"/>
        <dbReference type="EC" id="3.1.2.1"/>
    </reaction>
</comment>
<keyword evidence="7 11" id="KW-0378">Hydrolase</keyword>
<dbReference type="InterPro" id="IPR003702">
    <property type="entry name" value="ActCoA_hydro_N"/>
</dbReference>
<dbReference type="Gene3D" id="3.30.750.70">
    <property type="entry name" value="4-hydroxybutyrate coenzyme like domains"/>
    <property type="match status" value="1"/>
</dbReference>
<dbReference type="GO" id="GO:0006083">
    <property type="term" value="P:acetate metabolic process"/>
    <property type="evidence" value="ECO:0007669"/>
    <property type="project" value="InterPro"/>
</dbReference>
<comment type="subcellular location">
    <subcellularLocation>
        <location evidence="2">Cytoplasm</location>
    </subcellularLocation>
</comment>
<dbReference type="Gene3D" id="3.40.1080.20">
    <property type="entry name" value="Acetyl-CoA hydrolase/transferase C-terminal domain"/>
    <property type="match status" value="1"/>
</dbReference>
<dbReference type="InterPro" id="IPR026888">
    <property type="entry name" value="AcetylCoA_hyd_C"/>
</dbReference>
<dbReference type="GO" id="GO:0003986">
    <property type="term" value="F:acetyl-CoA hydrolase activity"/>
    <property type="evidence" value="ECO:0007669"/>
    <property type="project" value="UniProtKB-EC"/>
</dbReference>
<protein>
    <recommendedName>
        <fullName evidence="5">Acetyl-CoA hydrolase</fullName>
        <ecNumber evidence="4">3.1.2.1</ecNumber>
    </recommendedName>
    <alternativeName>
        <fullName evidence="8">Acetyl-CoA deacylase</fullName>
    </alternativeName>
</protein>
<evidence type="ECO:0000256" key="4">
    <source>
        <dbReference type="ARBA" id="ARBA00011920"/>
    </source>
</evidence>
<evidence type="ECO:0000256" key="7">
    <source>
        <dbReference type="ARBA" id="ARBA00022801"/>
    </source>
</evidence>
<evidence type="ECO:0000256" key="6">
    <source>
        <dbReference type="ARBA" id="ARBA00022490"/>
    </source>
</evidence>
<dbReference type="PANTHER" id="PTHR43609:SF1">
    <property type="entry name" value="ACETYL-COA HYDROLASE"/>
    <property type="match status" value="1"/>
</dbReference>
<dbReference type="FunFam" id="3.40.1080.10:FF:000003">
    <property type="entry name" value="Acetyl-coA hydrolase Ach1"/>
    <property type="match status" value="1"/>
</dbReference>
<evidence type="ECO:0000256" key="8">
    <source>
        <dbReference type="ARBA" id="ARBA00029672"/>
    </source>
</evidence>
<evidence type="ECO:0000256" key="1">
    <source>
        <dbReference type="ARBA" id="ARBA00001831"/>
    </source>
</evidence>
<name>A0A7W7Y359_9BACT</name>
<feature type="domain" description="Acetyl-CoA hydrolase/transferase N-terminal" evidence="9">
    <location>
        <begin position="13"/>
        <end position="230"/>
    </location>
</feature>
<dbReference type="Gene3D" id="3.40.1080.10">
    <property type="entry name" value="Glutaconate Coenzyme A-transferase"/>
    <property type="match status" value="1"/>
</dbReference>
<dbReference type="RefSeq" id="WP_183729548.1">
    <property type="nucleotide sequence ID" value="NZ_JACHID010000002.1"/>
</dbReference>
<evidence type="ECO:0000313" key="11">
    <source>
        <dbReference type="EMBL" id="MBB5021231.1"/>
    </source>
</evidence>
<keyword evidence="12" id="KW-1185">Reference proteome</keyword>
<dbReference type="GO" id="GO:0005737">
    <property type="term" value="C:cytoplasm"/>
    <property type="evidence" value="ECO:0007669"/>
    <property type="project" value="UniProtKB-SubCell"/>
</dbReference>
<evidence type="ECO:0000256" key="2">
    <source>
        <dbReference type="ARBA" id="ARBA00004496"/>
    </source>
</evidence>
<organism evidence="11 12">
    <name type="scientific">Desulfurispira natronophila</name>
    <dbReference type="NCBI Taxonomy" id="682562"/>
    <lineage>
        <taxon>Bacteria</taxon>
        <taxon>Pseudomonadati</taxon>
        <taxon>Chrysiogenota</taxon>
        <taxon>Chrysiogenia</taxon>
        <taxon>Chrysiogenales</taxon>
        <taxon>Chrysiogenaceae</taxon>
        <taxon>Desulfurispira</taxon>
    </lineage>
</organism>
<gene>
    <name evidence="11" type="ORF">HNR37_000537</name>
</gene>
<evidence type="ECO:0000256" key="5">
    <source>
        <dbReference type="ARBA" id="ARBA00017958"/>
    </source>
</evidence>
<dbReference type="AlphaFoldDB" id="A0A7W7Y359"/>
<dbReference type="InterPro" id="IPR046433">
    <property type="entry name" value="ActCoA_hydro"/>
</dbReference>
<dbReference type="GO" id="GO:0008775">
    <property type="term" value="F:acetate CoA-transferase activity"/>
    <property type="evidence" value="ECO:0007669"/>
    <property type="project" value="InterPro"/>
</dbReference>
<feature type="domain" description="Acetyl-CoA hydrolase/transferase C-terminal" evidence="10">
    <location>
        <begin position="332"/>
        <end position="481"/>
    </location>
</feature>
<dbReference type="FunFam" id="3.40.1080.20:FF:000001">
    <property type="entry name" value="Acetyl-CoA hydrolase Ach1"/>
    <property type="match status" value="1"/>
</dbReference>
<evidence type="ECO:0000313" key="12">
    <source>
        <dbReference type="Proteomes" id="UP000528322"/>
    </source>
</evidence>
<dbReference type="Proteomes" id="UP000528322">
    <property type="component" value="Unassembled WGS sequence"/>
</dbReference>
<dbReference type="Pfam" id="PF02550">
    <property type="entry name" value="AcetylCoA_hydro"/>
    <property type="match status" value="1"/>
</dbReference>
<dbReference type="InterPro" id="IPR038460">
    <property type="entry name" value="AcetylCoA_hyd_C_sf"/>
</dbReference>
<proteinExistence type="inferred from homology"/>
<keyword evidence="6" id="KW-0963">Cytoplasm</keyword>
<sequence>MSDMKSRVRDTSLHHLFMKPEETVKFFSEAEKRPMNLGWSGFTPVGYPKVVPIAIADHVERNNLQGKWKFNLFIGASVGAETEDRWATLDIIDRRWPYQTGKNLGKAINTGKIRMGDKHLSMFAQDLRYGFYTKDEGGGLDVAIIEASAITENGDIVLAGSVGAAPEIIEVADKIIVEINTGLPSFEGMHDILTTDLPPFRQILPVTDVKQRIGTPWVPTDKSKIIAIVESKMPDNGRALKGTDEVSQAIADHIVEFFQAEVKGGRLPKNLLPLQSGVGNIANAVVGGLTASPFEDLVVFTEVLQDTFLPFLDSGKCKYINCTSLSLSNEGFEEWWSKYDKYKEMVMMRPQQISNNPELIRRLGVIGMNTPVEFDMYAHANSTLVGGTRMINGIGGSGDFERNAYISIMHCPSVRPSKTDEFGITGVVPKVPHVDHTEHDIDVLVTDQGLADLRGLAPKDRAREVINKCAHPAYKEYLMDYLERAEKKTGYHHEPQLLDECYKMHTSLQENGTMRFWEVK</sequence>
<dbReference type="EMBL" id="JACHID010000002">
    <property type="protein sequence ID" value="MBB5021231.1"/>
    <property type="molecule type" value="Genomic_DNA"/>
</dbReference>
<evidence type="ECO:0000256" key="3">
    <source>
        <dbReference type="ARBA" id="ARBA00009632"/>
    </source>
</evidence>
<dbReference type="Pfam" id="PF13336">
    <property type="entry name" value="AcetylCoA_hyd_C"/>
    <property type="match status" value="1"/>
</dbReference>